<accession>A0A483CNS0</accession>
<protein>
    <recommendedName>
        <fullName evidence="3">Methanogenesis marker protein 8</fullName>
    </recommendedName>
</protein>
<reference evidence="1 2" key="1">
    <citation type="submission" date="2017-11" db="EMBL/GenBank/DDBJ databases">
        <title>Isolation and Characterization of Methanofollis Species from Methane Seep Offshore SW Taiwan.</title>
        <authorList>
            <person name="Teng N.-H."/>
            <person name="Lai M.-C."/>
            <person name="Chen S.-C."/>
        </authorList>
    </citation>
    <scope>NUCLEOTIDE SEQUENCE [LARGE SCALE GENOMIC DNA]</scope>
    <source>
        <strain evidence="1 2">FWC-SCC2</strain>
    </source>
</reference>
<dbReference type="AlphaFoldDB" id="A0A483CNS0"/>
<comment type="caution">
    <text evidence="1">The sequence shown here is derived from an EMBL/GenBank/DDBJ whole genome shotgun (WGS) entry which is preliminary data.</text>
</comment>
<evidence type="ECO:0000313" key="1">
    <source>
        <dbReference type="EMBL" id="TAJ44702.1"/>
    </source>
</evidence>
<dbReference type="EMBL" id="PGCL01000002">
    <property type="protein sequence ID" value="TAJ44702.1"/>
    <property type="molecule type" value="Genomic_DNA"/>
</dbReference>
<dbReference type="InterPro" id="IPR009181">
    <property type="entry name" value="Methan_mark_8"/>
</dbReference>
<sequence>MSDEHIIEAIGRARVVVRDGQVVEVGEPLIRSCPLAERFGRPVREMTKEAIRENIEERIRSFGMCTPDRKVLADPDFVLFGASELISCAIRNGLLDSAVIACDGAGTLVAQNPRLVQGVGGRMSGLVKTSPIPPVIERIEANGGRVLDPATAPIDQVKGVGLARDMGCRRVAVTVAGAAEAEEIRRLYPESIIVAVHTTGLSAKESERLVAVADIVTVCASLHLREAAGRVALLQGGAAIPVFALTQQGKDVILEKIRETDTPVYIKGERLPVSGGRQPEPLL</sequence>
<dbReference type="RefSeq" id="WP_130646499.1">
    <property type="nucleotide sequence ID" value="NZ_PGCL01000002.1"/>
</dbReference>
<keyword evidence="2" id="KW-1185">Reference proteome</keyword>
<evidence type="ECO:0000313" key="2">
    <source>
        <dbReference type="Proteomes" id="UP000292580"/>
    </source>
</evidence>
<dbReference type="Pfam" id="PF09872">
    <property type="entry name" value="DUF2099"/>
    <property type="match status" value="1"/>
</dbReference>
<proteinExistence type="predicted"/>
<dbReference type="PIRSF" id="PIRSF004929">
    <property type="entry name" value="UCP004929"/>
    <property type="match status" value="1"/>
</dbReference>
<evidence type="ECO:0008006" key="3">
    <source>
        <dbReference type="Google" id="ProtNLM"/>
    </source>
</evidence>
<name>A0A483CNS0_9EURY</name>
<dbReference type="OrthoDB" id="358516at2157"/>
<dbReference type="NCBIfam" id="TIGR03275">
    <property type="entry name" value="methan_mark_8"/>
    <property type="match status" value="1"/>
</dbReference>
<gene>
    <name evidence="1" type="ORF">CUJ86_05220</name>
</gene>
<dbReference type="Proteomes" id="UP000292580">
    <property type="component" value="Unassembled WGS sequence"/>
</dbReference>
<organism evidence="1 2">
    <name type="scientific">Methanofollis fontis</name>
    <dbReference type="NCBI Taxonomy" id="2052832"/>
    <lineage>
        <taxon>Archaea</taxon>
        <taxon>Methanobacteriati</taxon>
        <taxon>Methanobacteriota</taxon>
        <taxon>Stenosarchaea group</taxon>
        <taxon>Methanomicrobia</taxon>
        <taxon>Methanomicrobiales</taxon>
        <taxon>Methanomicrobiaceae</taxon>
        <taxon>Methanofollis</taxon>
    </lineage>
</organism>